<accession>A0AC35F6E3</accession>
<protein>
    <submittedName>
        <fullName evidence="2">Chitin-binding type-2 domain-containing protein</fullName>
    </submittedName>
</protein>
<evidence type="ECO:0000313" key="2">
    <source>
        <dbReference type="WBParaSite" id="PS1159_v2.g1439.t1"/>
    </source>
</evidence>
<organism evidence="1 2">
    <name type="scientific">Panagrolaimus sp. PS1159</name>
    <dbReference type="NCBI Taxonomy" id="55785"/>
    <lineage>
        <taxon>Eukaryota</taxon>
        <taxon>Metazoa</taxon>
        <taxon>Ecdysozoa</taxon>
        <taxon>Nematoda</taxon>
        <taxon>Chromadorea</taxon>
        <taxon>Rhabditida</taxon>
        <taxon>Tylenchina</taxon>
        <taxon>Panagrolaimomorpha</taxon>
        <taxon>Panagrolaimoidea</taxon>
        <taxon>Panagrolaimidae</taxon>
        <taxon>Panagrolaimus</taxon>
    </lineage>
</organism>
<dbReference type="WBParaSite" id="PS1159_v2.g1439.t1">
    <property type="protein sequence ID" value="PS1159_v2.g1439.t1"/>
    <property type="gene ID" value="PS1159_v2.g1439"/>
</dbReference>
<dbReference type="Proteomes" id="UP000887580">
    <property type="component" value="Unplaced"/>
</dbReference>
<name>A0AC35F6E3_9BILA</name>
<evidence type="ECO:0000313" key="1">
    <source>
        <dbReference type="Proteomes" id="UP000887580"/>
    </source>
</evidence>
<reference evidence="2" key="1">
    <citation type="submission" date="2022-11" db="UniProtKB">
        <authorList>
            <consortium name="WormBaseParasite"/>
        </authorList>
    </citation>
    <scope>IDENTIFICATION</scope>
</reference>
<proteinExistence type="predicted"/>
<sequence length="530" mass="57874">MVKWLIGLFAVFAVASANNYGPQSSFQQQQPEAPVLPKGGLVYASEQFVAAAAPIQPIYQPQQPVYAPPPPPPQQQPPVYQPVYAPPPPPPQQTSPVPPPAYGPPPPPPQQQPPQTYVPQRQLVPDVPAPQYVQQTPPAPQQPTYLYGPPPQQQPPRPVEDYCQKNNLIDGYHVEGSPQQPTYSYGPAPQQKPPRPVEDYCQKNNLIDGYHVEGCKPFYFACTPISTTRSRCPKGLFFDVEAQLCDYKHFISACGGKRPPPPPPPQQQPPAYGQQPYAPQQQPPRQEFDCSSKTDGVYVIGCTSKYYICMLGTSTTLTCPTGTFYSASAEKCDYKAHVVECGGVPPPPPPPAQNPPTTYGQPAPPPPQQQQPSYKKPAPAQQEPANACTGLANGIYGRKCSQHFVACTGQKAVDFTCPAGQAFNLKTVKCAPKIEIQTCPEYEIPQQQPPAPQPHYEQPQTYAPAPPPPPPAQQPPQTYAPAPQQQYVQQAPPAPQQPSYAYGPAPQQQPPRPIEDFCQKNNLNDGYHGQ</sequence>